<dbReference type="EMBL" id="LT670817">
    <property type="protein sequence ID" value="SHH03475.1"/>
    <property type="molecule type" value="Genomic_DNA"/>
</dbReference>
<protein>
    <submittedName>
        <fullName evidence="1">Uncharacterized protein</fullName>
    </submittedName>
</protein>
<evidence type="ECO:0000313" key="2">
    <source>
        <dbReference type="Proteomes" id="UP000189796"/>
    </source>
</evidence>
<dbReference type="AlphaFoldDB" id="A0A1M5PNS3"/>
<proteinExistence type="predicted"/>
<evidence type="ECO:0000313" key="1">
    <source>
        <dbReference type="EMBL" id="SHH03475.1"/>
    </source>
</evidence>
<name>A0A1M5PNS3_9BRAD</name>
<reference evidence="1 2" key="1">
    <citation type="submission" date="2016-11" db="EMBL/GenBank/DDBJ databases">
        <authorList>
            <person name="Jaros S."/>
            <person name="Januszkiewicz K."/>
            <person name="Wedrychowicz H."/>
        </authorList>
    </citation>
    <scope>NUCLEOTIDE SEQUENCE [LARGE SCALE GENOMIC DNA]</scope>
    <source>
        <strain evidence="1 2">GAS138</strain>
    </source>
</reference>
<dbReference type="RefSeq" id="WP_079602441.1">
    <property type="nucleotide sequence ID" value="NZ_LT670817.1"/>
</dbReference>
<gene>
    <name evidence="1" type="ORF">SAMN05443248_3449</name>
</gene>
<sequence>MRLKARVYVNLALEVIPLAKSAEDLRAWWDGERKRRDEYGLSESQIQQLIEACKEHLRSLGEQIRE</sequence>
<dbReference type="Proteomes" id="UP000189796">
    <property type="component" value="Chromosome I"/>
</dbReference>
<organism evidence="1 2">
    <name type="scientific">Bradyrhizobium erythrophlei</name>
    <dbReference type="NCBI Taxonomy" id="1437360"/>
    <lineage>
        <taxon>Bacteria</taxon>
        <taxon>Pseudomonadati</taxon>
        <taxon>Pseudomonadota</taxon>
        <taxon>Alphaproteobacteria</taxon>
        <taxon>Hyphomicrobiales</taxon>
        <taxon>Nitrobacteraceae</taxon>
        <taxon>Bradyrhizobium</taxon>
    </lineage>
</organism>
<accession>A0A1M5PNS3</accession>